<gene>
    <name evidence="1" type="ORF">GSOID_T00027565001</name>
</gene>
<protein>
    <submittedName>
        <fullName evidence="1">Uncharacterized protein</fullName>
    </submittedName>
</protein>
<dbReference type="Proteomes" id="UP000011014">
    <property type="component" value="Unassembled WGS sequence"/>
</dbReference>
<dbReference type="InterPro" id="IPR000884">
    <property type="entry name" value="TSP1_rpt"/>
</dbReference>
<dbReference type="Gene3D" id="2.20.100.10">
    <property type="entry name" value="Thrombospondin type-1 (TSP1) repeat"/>
    <property type="match status" value="1"/>
</dbReference>
<dbReference type="SUPFAM" id="SSF82895">
    <property type="entry name" value="TSP-1 type 1 repeat"/>
    <property type="match status" value="1"/>
</dbReference>
<accession>E4YJS1</accession>
<organism evidence="1">
    <name type="scientific">Oikopleura dioica</name>
    <name type="common">Tunicate</name>
    <dbReference type="NCBI Taxonomy" id="34765"/>
    <lineage>
        <taxon>Eukaryota</taxon>
        <taxon>Metazoa</taxon>
        <taxon>Chordata</taxon>
        <taxon>Tunicata</taxon>
        <taxon>Appendicularia</taxon>
        <taxon>Copelata</taxon>
        <taxon>Oikopleuridae</taxon>
        <taxon>Oikopleura</taxon>
    </lineage>
</organism>
<sequence length="236" mass="27165">MTTTKNFVEPEYCFKSPQPSMKDLCGSEIMLYSIHQQAFLGMKNEITDNVNLNRFFDEMNSTLKLECFETPEDSQFQNTRFKLTTSSGEFYLGYSDDYKKHLTIYAADGFSVLEQELTKFQILIEQRGDIPFSRIRVPGGNFYLSAGSSIRIKPVRRAANEWLAIPPIPSCAFSSWTSWGDCSATCGRSSRSRERVPVGDFAMWKLTTTFYKMYESEPCKVPFCDIEYSNYSNLYD</sequence>
<proteinExistence type="predicted"/>
<dbReference type="SMART" id="SM00209">
    <property type="entry name" value="TSP1"/>
    <property type="match status" value="1"/>
</dbReference>
<dbReference type="AlphaFoldDB" id="E4YJS1"/>
<dbReference type="PROSITE" id="PS50092">
    <property type="entry name" value="TSP1"/>
    <property type="match status" value="1"/>
</dbReference>
<dbReference type="InterPro" id="IPR036383">
    <property type="entry name" value="TSP1_rpt_sf"/>
</dbReference>
<evidence type="ECO:0000313" key="1">
    <source>
        <dbReference type="EMBL" id="CBY35732.1"/>
    </source>
</evidence>
<reference evidence="1" key="1">
    <citation type="journal article" date="2010" name="Science">
        <title>Plasticity of animal genome architecture unmasked by rapid evolution of a pelagic tunicate.</title>
        <authorList>
            <person name="Denoeud F."/>
            <person name="Henriet S."/>
            <person name="Mungpakdee S."/>
            <person name="Aury J.M."/>
            <person name="Da Silva C."/>
            <person name="Brinkmann H."/>
            <person name="Mikhaleva J."/>
            <person name="Olsen L.C."/>
            <person name="Jubin C."/>
            <person name="Canestro C."/>
            <person name="Bouquet J.M."/>
            <person name="Danks G."/>
            <person name="Poulain J."/>
            <person name="Campsteijn C."/>
            <person name="Adamski M."/>
            <person name="Cross I."/>
            <person name="Yadetie F."/>
            <person name="Muffato M."/>
            <person name="Louis A."/>
            <person name="Butcher S."/>
            <person name="Tsagkogeorga G."/>
            <person name="Konrad A."/>
            <person name="Singh S."/>
            <person name="Jensen M.F."/>
            <person name="Cong E.H."/>
            <person name="Eikeseth-Otteraa H."/>
            <person name="Noel B."/>
            <person name="Anthouard V."/>
            <person name="Porcel B.M."/>
            <person name="Kachouri-Lafond R."/>
            <person name="Nishino A."/>
            <person name="Ugolini M."/>
            <person name="Chourrout P."/>
            <person name="Nishida H."/>
            <person name="Aasland R."/>
            <person name="Huzurbazar S."/>
            <person name="Westhof E."/>
            <person name="Delsuc F."/>
            <person name="Lehrach H."/>
            <person name="Reinhardt R."/>
            <person name="Weissenbach J."/>
            <person name="Roy S.W."/>
            <person name="Artiguenave F."/>
            <person name="Postlethwait J.H."/>
            <person name="Manak J.R."/>
            <person name="Thompson E.M."/>
            <person name="Jaillon O."/>
            <person name="Du Pasquier L."/>
            <person name="Boudinot P."/>
            <person name="Liberles D.A."/>
            <person name="Volff J.N."/>
            <person name="Philippe H."/>
            <person name="Lenhard B."/>
            <person name="Roest Crollius H."/>
            <person name="Wincker P."/>
            <person name="Chourrout D."/>
        </authorList>
    </citation>
    <scope>NUCLEOTIDE SEQUENCE [LARGE SCALE GENOMIC DNA]</scope>
</reference>
<dbReference type="EMBL" id="FN654670">
    <property type="protein sequence ID" value="CBY35732.1"/>
    <property type="molecule type" value="Genomic_DNA"/>
</dbReference>
<name>E4YJS1_OIKDI</name>